<sequence>MAHLSHEEKMQYTSVFLQLDEELGNGEGALDIKAFEKYLFMCGYRIPKERVAEVFCRADIDGNWKITLDEFLARLPHLAPQGSPEARAAVIRRRFEQSDLNHDGFLTFDELTVLMGGIQDDHEALKELVKCIIDKWDEDGDGKINFEEFLTLYLESDLEEDDFADVDDFAAVGGEEGEANTGGGDERGEEEHAELKQDPEEPTEEDTEKPKDVSTAKEEDPEKDVSTAKEEDPEKDVSTAKEEDPEKDVSTAKEEDPEKDVSTAKEEEPEKPKDVRTAEEEEPEKSKDVSTSKNVKDKQEEKKSCGEERKDAERKGKVGGAVSVKDMAARLEKMSG</sequence>
<name>A0A482P8Y7_HALDH</name>
<dbReference type="InterPro" id="IPR011992">
    <property type="entry name" value="EF-hand-dom_pair"/>
</dbReference>
<feature type="domain" description="EF-hand" evidence="5">
    <location>
        <begin position="86"/>
        <end position="121"/>
    </location>
</feature>
<dbReference type="SUPFAM" id="SSF47473">
    <property type="entry name" value="EF-hand"/>
    <property type="match status" value="1"/>
</dbReference>
<evidence type="ECO:0000313" key="6">
    <source>
        <dbReference type="EMBL" id="QBS36244.1"/>
    </source>
</evidence>
<dbReference type="PROSITE" id="PS50222">
    <property type="entry name" value="EF_HAND_2"/>
    <property type="match status" value="3"/>
</dbReference>
<dbReference type="CDD" id="cd00051">
    <property type="entry name" value="EFh"/>
    <property type="match status" value="1"/>
</dbReference>
<dbReference type="Pfam" id="PF13499">
    <property type="entry name" value="EF-hand_7"/>
    <property type="match status" value="1"/>
</dbReference>
<feature type="compositionally biased region" description="Basic and acidic residues" evidence="4">
    <location>
        <begin position="208"/>
        <end position="316"/>
    </location>
</feature>
<dbReference type="AlphaFoldDB" id="A0A482P8Y7"/>
<organism evidence="6">
    <name type="scientific">Haliotis discus hannai</name>
    <name type="common">Japanese abalone</name>
    <dbReference type="NCBI Taxonomy" id="42344"/>
    <lineage>
        <taxon>Eukaryota</taxon>
        <taxon>Metazoa</taxon>
        <taxon>Spiralia</taxon>
        <taxon>Lophotrochozoa</taxon>
        <taxon>Mollusca</taxon>
        <taxon>Gastropoda</taxon>
        <taxon>Vetigastropoda</taxon>
        <taxon>Lepetellida</taxon>
        <taxon>Haliotoidea</taxon>
        <taxon>Haliotidae</taxon>
        <taxon>Haliotis</taxon>
    </lineage>
</organism>
<dbReference type="EMBL" id="MH753711">
    <property type="protein sequence ID" value="QBS36244.1"/>
    <property type="molecule type" value="mRNA"/>
</dbReference>
<dbReference type="Gene3D" id="1.10.238.10">
    <property type="entry name" value="EF-hand"/>
    <property type="match status" value="2"/>
</dbReference>
<dbReference type="SMART" id="SM00054">
    <property type="entry name" value="EFh"/>
    <property type="match status" value="3"/>
</dbReference>
<evidence type="ECO:0000256" key="3">
    <source>
        <dbReference type="ARBA" id="ARBA00022837"/>
    </source>
</evidence>
<evidence type="ECO:0000259" key="5">
    <source>
        <dbReference type="PROSITE" id="PS50222"/>
    </source>
</evidence>
<dbReference type="PANTHER" id="PTHR45942">
    <property type="entry name" value="PROTEIN PHOSPATASE 3 REGULATORY SUBUNIT B ALPHA ISOFORM TYPE 1"/>
    <property type="match status" value="1"/>
</dbReference>
<evidence type="ECO:0000256" key="1">
    <source>
        <dbReference type="ARBA" id="ARBA00022723"/>
    </source>
</evidence>
<evidence type="ECO:0000256" key="2">
    <source>
        <dbReference type="ARBA" id="ARBA00022737"/>
    </source>
</evidence>
<dbReference type="GO" id="GO:0016301">
    <property type="term" value="F:kinase activity"/>
    <property type="evidence" value="ECO:0007669"/>
    <property type="project" value="UniProtKB-KW"/>
</dbReference>
<keyword evidence="1" id="KW-0479">Metal-binding</keyword>
<keyword evidence="6" id="KW-0808">Transferase</keyword>
<dbReference type="InterPro" id="IPR018247">
    <property type="entry name" value="EF_Hand_1_Ca_BS"/>
</dbReference>
<evidence type="ECO:0000256" key="4">
    <source>
        <dbReference type="SAM" id="MobiDB-lite"/>
    </source>
</evidence>
<dbReference type="GO" id="GO:0005509">
    <property type="term" value="F:calcium ion binding"/>
    <property type="evidence" value="ECO:0007669"/>
    <property type="project" value="InterPro"/>
</dbReference>
<feature type="domain" description="EF-hand" evidence="5">
    <location>
        <begin position="46"/>
        <end position="81"/>
    </location>
</feature>
<dbReference type="PROSITE" id="PS00018">
    <property type="entry name" value="EF_HAND_1"/>
    <property type="match status" value="2"/>
</dbReference>
<reference evidence="6" key="1">
    <citation type="submission" date="2018-08" db="EMBL/GenBank/DDBJ databases">
        <authorList>
            <person name="Gao X."/>
        </authorList>
    </citation>
    <scope>NUCLEOTIDE SEQUENCE</scope>
</reference>
<accession>A0A482P8Y7</accession>
<keyword evidence="3" id="KW-0106">Calcium</keyword>
<proteinExistence type="evidence at transcript level"/>
<keyword evidence="6" id="KW-0418">Kinase</keyword>
<keyword evidence="2" id="KW-0677">Repeat</keyword>
<feature type="compositionally biased region" description="Basic and acidic residues" evidence="4">
    <location>
        <begin position="184"/>
        <end position="199"/>
    </location>
</feature>
<feature type="compositionally biased region" description="Basic and acidic residues" evidence="4">
    <location>
        <begin position="327"/>
        <end position="336"/>
    </location>
</feature>
<feature type="domain" description="EF-hand" evidence="5">
    <location>
        <begin position="124"/>
        <end position="159"/>
    </location>
</feature>
<dbReference type="InterPro" id="IPR002048">
    <property type="entry name" value="EF_hand_dom"/>
</dbReference>
<feature type="region of interest" description="Disordered" evidence="4">
    <location>
        <begin position="174"/>
        <end position="336"/>
    </location>
</feature>
<protein>
    <submittedName>
        <fullName evidence="6">Calmodulin-dependent protein kinase</fullName>
    </submittedName>
</protein>